<accession>I3IN19</accession>
<protein>
    <recommendedName>
        <fullName evidence="3">Tip attachment protein J domain-containing protein</fullName>
    </recommendedName>
</protein>
<name>I3IN19_9BACT</name>
<dbReference type="Proteomes" id="UP000002985">
    <property type="component" value="Unassembled WGS sequence"/>
</dbReference>
<dbReference type="InterPro" id="IPR050952">
    <property type="entry name" value="TRIM-NHL_E3_ligases"/>
</dbReference>
<dbReference type="GO" id="GO:0008270">
    <property type="term" value="F:zinc ion binding"/>
    <property type="evidence" value="ECO:0007669"/>
    <property type="project" value="UniProtKB-KW"/>
</dbReference>
<dbReference type="eggNOG" id="COG3391">
    <property type="taxonomic scope" value="Bacteria"/>
</dbReference>
<reference evidence="4 5" key="1">
    <citation type="journal article" date="2012" name="FEBS Lett.">
        <title>Anammox organism KSU-1 expresses a NirK-type copper-containing nitrite reductase instead of a NirS-type with cytochrome cd1.</title>
        <authorList>
            <person name="Hira D."/>
            <person name="Toh H."/>
            <person name="Migita C.T."/>
            <person name="Okubo H."/>
            <person name="Nishiyama T."/>
            <person name="Hattori M."/>
            <person name="Furukawa K."/>
            <person name="Fujii T."/>
        </authorList>
    </citation>
    <scope>NUCLEOTIDE SEQUENCE [LARGE SCALE GENOMIC DNA]</scope>
</reference>
<organism evidence="4 5">
    <name type="scientific">Candidatus Jettenia caeni</name>
    <dbReference type="NCBI Taxonomy" id="247490"/>
    <lineage>
        <taxon>Bacteria</taxon>
        <taxon>Pseudomonadati</taxon>
        <taxon>Planctomycetota</taxon>
        <taxon>Candidatus Brocadiia</taxon>
        <taxon>Candidatus Brocadiales</taxon>
        <taxon>Candidatus Brocadiaceae</taxon>
        <taxon>Candidatus Jettenia</taxon>
    </lineage>
</organism>
<comment type="caution">
    <text evidence="4">The sequence shown here is derived from an EMBL/GenBank/DDBJ whole genome shotgun (WGS) entry which is preliminary data.</text>
</comment>
<evidence type="ECO:0000256" key="2">
    <source>
        <dbReference type="PROSITE-ProRule" id="PRU00504"/>
    </source>
</evidence>
<dbReference type="InterPro" id="IPR011042">
    <property type="entry name" value="6-blade_b-propeller_TolB-like"/>
</dbReference>
<dbReference type="Gene3D" id="2.120.10.30">
    <property type="entry name" value="TolB, C-terminal domain"/>
    <property type="match status" value="3"/>
</dbReference>
<keyword evidence="5" id="KW-1185">Reference proteome</keyword>
<dbReference type="EMBL" id="BAFH01000003">
    <property type="protein sequence ID" value="GAB63114.1"/>
    <property type="molecule type" value="Genomic_DNA"/>
</dbReference>
<dbReference type="OrthoDB" id="9799230at2"/>
<feature type="domain" description="Tip attachment protein J" evidence="3">
    <location>
        <begin position="540"/>
        <end position="710"/>
    </location>
</feature>
<dbReference type="Pfam" id="PF01436">
    <property type="entry name" value="NHL"/>
    <property type="match status" value="1"/>
</dbReference>
<dbReference type="PROSITE" id="PS51125">
    <property type="entry name" value="NHL"/>
    <property type="match status" value="1"/>
</dbReference>
<proteinExistence type="predicted"/>
<dbReference type="eggNOG" id="COG4733">
    <property type="taxonomic scope" value="Bacteria"/>
</dbReference>
<dbReference type="InterPro" id="IPR032876">
    <property type="entry name" value="J_dom"/>
</dbReference>
<evidence type="ECO:0000313" key="5">
    <source>
        <dbReference type="Proteomes" id="UP000002985"/>
    </source>
</evidence>
<dbReference type="AlphaFoldDB" id="I3IN19"/>
<dbReference type="PANTHER" id="PTHR24104">
    <property type="entry name" value="E3 UBIQUITIN-PROTEIN LIGASE NHLRC1-RELATED"/>
    <property type="match status" value="1"/>
</dbReference>
<sequence length="1082" mass="117618">MSLGQIGGGIGGAAAGAMIGSIIPGIGTAMGALIGFSLGSMVGGIIDPPSVKTQKVRPAGIDLQTSEYGRAIPYITGTRKVAGNCLWIGNFQSHKHKRDTGGKGGGGGDPVYYTYTVSVAFGLCINQCALIRAWAGKKEININSMTFYDSTQTAPNAHIQSILSASGKTRFPVWKKLCYVVLQDYDLGENNIIPNFTFEISRGGVSYRSLEYTSKWGTAGSGNGQLDTPTFIRENGDNLYVCDSGNGRIQKFSMSGTFQKVIIGGLNSPGGFEAEQHYIYIAETGADRVLWCAIANGNINQEVTITSPRDITSVTLYKKFVIGYSGGQTKLYKLEYVYQNEHSYLWEITSTTSLGAWVGTSITWDGTYLYIADSTNNLVKKYTQNGVLISSFGGSGEGDGQFDKLFGVYASRGNIYNYIYCVDHKTTTSKNRLQVFTPAGAFAVGAGSFGTGNEQFDDPSGVVVKDGYIYVCDTNNNRVQKFIDTRKGGVSSYPSDVSQDILTNDFYGAGLPAGDLNLDTFTETTNACTADDMALDVLYDRQQSVLDVLQNIIAHHDGIITYYDGKINHIQPNENSASVATLNEADFVKQNGSPYISISNEGVNSTFNRVVAEYINEEKEYTPATTYADDMPDIDRNGLNEITINLTAFNTHARANKMAQRILNKFRSNLKIYQFKLGIKTFDTTGIIPGAVVTINDALTENSSRKVRILSMTIEQGYILVIEAKEEIPQNYQVVVIGSGNKERTDLPQLTDPASSVLAPMVFEIPALWTNANAYLVTYTAPDEVQWAGASLYRSYLQTSGYQGLGISRKDGVTGIVVGVGEASGGIKYIDVALHSDETLESATDFDELISTPGLNLAVVSTSVKNTYLRFATVELIDTNVWRLSELIYDLVDFPAKNSYGNIVAGNIFAYLEDRPFRKRLQETELDRKLYFKISSFNTKGVGQDLSEVDSLTLEATALASKPLSPGNIKINGLGIDASNAVSVASGDITIGFSSRNRRNRGGTNYQWAYAIKEDLDFDSFILEIYNGATLLRTVEQTGKTFTYTAAMQLADGGASPYTIKIKQQSTSRVSAYSDAVTITTV</sequence>
<evidence type="ECO:0000313" key="4">
    <source>
        <dbReference type="EMBL" id="GAB63114.1"/>
    </source>
</evidence>
<gene>
    <name evidence="4" type="ORF">KSU1_C1518</name>
</gene>
<keyword evidence="1" id="KW-0677">Repeat</keyword>
<dbReference type="SUPFAM" id="SSF63825">
    <property type="entry name" value="YWTD domain"/>
    <property type="match status" value="1"/>
</dbReference>
<dbReference type="STRING" id="247490.KSU1_C1518"/>
<feature type="repeat" description="NHL" evidence="2">
    <location>
        <begin position="447"/>
        <end position="485"/>
    </location>
</feature>
<dbReference type="Pfam" id="PF13550">
    <property type="entry name" value="Phage-tail_3"/>
    <property type="match status" value="1"/>
</dbReference>
<dbReference type="PANTHER" id="PTHR24104:SF25">
    <property type="entry name" value="PROTEIN LIN-41"/>
    <property type="match status" value="1"/>
</dbReference>
<evidence type="ECO:0000256" key="1">
    <source>
        <dbReference type="ARBA" id="ARBA00022737"/>
    </source>
</evidence>
<dbReference type="InterPro" id="IPR001258">
    <property type="entry name" value="NHL_repeat"/>
</dbReference>
<dbReference type="CDD" id="cd05819">
    <property type="entry name" value="NHL"/>
    <property type="match status" value="1"/>
</dbReference>
<evidence type="ECO:0000259" key="3">
    <source>
        <dbReference type="Pfam" id="PF13550"/>
    </source>
</evidence>